<reference evidence="3" key="1">
    <citation type="submission" date="2022-08" db="EMBL/GenBank/DDBJ databases">
        <title>Novel sulphate-reducing endosymbionts in the free-living metamonad Anaeramoeba.</title>
        <authorList>
            <person name="Jerlstrom-Hultqvist J."/>
            <person name="Cepicka I."/>
            <person name="Gallot-Lavallee L."/>
            <person name="Salas-Leiva D."/>
            <person name="Curtis B.A."/>
            <person name="Zahonova K."/>
            <person name="Pipaliya S."/>
            <person name="Dacks J."/>
            <person name="Roger A.J."/>
        </authorList>
    </citation>
    <scope>NUCLEOTIDE SEQUENCE</scope>
    <source>
        <strain evidence="3">Busselton2</strain>
    </source>
</reference>
<protein>
    <submittedName>
        <fullName evidence="3">Anillin/rhotekin rtkn</fullName>
    </submittedName>
</protein>
<sequence>MGRGAPNIGILLMSQLLSVVGDTFGQRVNRVNFKKSRKHMMIGVTIMSSLQIFILLGILEYSLPTSVVSTIYDDGESIQCYKELDVEFKDVVCTKENCTAIECPRGGPITMFKLLFNRPILFLNGAINIVYYTATFMLYKEPLGLLFLVLASLTSSLLISPINKMAGSPSSTQSIPAYIIIIGIAGSLMCIIERQSSKKKKKKKKKNNMQIQDENDSEEHKEKKNLVDNRSLSAKQNRPHLNENNSTNNQKLTNQVEVFEETEEVEHDENALNGKNEKNNQLINEHNKIDSTQELRVLITGNDNKSETNSEQENIEINGENQQDNHDDDKRQGDLMDKSDPEIDSNLNGFDPIDENEPLLNPEPSSGAKKEKNTIQKTKKILAVMKASFRVLIPYSIQAVVEATWFVAQAYFNNNCRMNVFTYTSLDQVLLPFYLFPFIILVDSIKPLRKIFFSGKDTEENTVTAFKNTFKEANWSTLFFHRLFINSRAVIYYYLAILYNINSVYLEVTFIRVVLSWLAAVILCLVIPKMIGTTQEEKNKIISKLNLILKTSGTALVVASLVILNTNK</sequence>
<accession>A0AAV7ZME4</accession>
<feature type="transmembrane region" description="Helical" evidence="2">
    <location>
        <begin position="547"/>
        <end position="564"/>
    </location>
</feature>
<evidence type="ECO:0000313" key="3">
    <source>
        <dbReference type="EMBL" id="KAJ3442490.1"/>
    </source>
</evidence>
<feature type="transmembrane region" description="Helical" evidence="2">
    <location>
        <begin position="483"/>
        <end position="502"/>
    </location>
</feature>
<feature type="compositionally biased region" description="Low complexity" evidence="1">
    <location>
        <begin position="309"/>
        <end position="322"/>
    </location>
</feature>
<proteinExistence type="predicted"/>
<feature type="transmembrane region" description="Helical" evidence="2">
    <location>
        <begin position="40"/>
        <end position="59"/>
    </location>
</feature>
<feature type="compositionally biased region" description="Basic and acidic residues" evidence="1">
    <location>
        <begin position="323"/>
        <end position="341"/>
    </location>
</feature>
<keyword evidence="2" id="KW-0812">Transmembrane</keyword>
<feature type="transmembrane region" description="Helical" evidence="2">
    <location>
        <begin position="420"/>
        <end position="442"/>
    </location>
</feature>
<feature type="transmembrane region" description="Helical" evidence="2">
    <location>
        <begin position="175"/>
        <end position="192"/>
    </location>
</feature>
<keyword evidence="2" id="KW-1133">Transmembrane helix</keyword>
<dbReference type="Proteomes" id="UP001146793">
    <property type="component" value="Unassembled WGS sequence"/>
</dbReference>
<feature type="transmembrane region" description="Helical" evidence="2">
    <location>
        <begin position="508"/>
        <end position="527"/>
    </location>
</feature>
<feature type="transmembrane region" description="Helical" evidence="2">
    <location>
        <begin position="145"/>
        <end position="163"/>
    </location>
</feature>
<evidence type="ECO:0000256" key="2">
    <source>
        <dbReference type="SAM" id="Phobius"/>
    </source>
</evidence>
<feature type="transmembrane region" description="Helical" evidence="2">
    <location>
        <begin position="120"/>
        <end position="138"/>
    </location>
</feature>
<comment type="caution">
    <text evidence="3">The sequence shown here is derived from an EMBL/GenBank/DDBJ whole genome shotgun (WGS) entry which is preliminary data.</text>
</comment>
<feature type="compositionally biased region" description="Polar residues" evidence="1">
    <location>
        <begin position="242"/>
        <end position="255"/>
    </location>
</feature>
<name>A0AAV7ZME4_9EUKA</name>
<feature type="region of interest" description="Disordered" evidence="1">
    <location>
        <begin position="199"/>
        <end position="288"/>
    </location>
</feature>
<organism evidence="3 4">
    <name type="scientific">Anaeramoeba flamelloides</name>
    <dbReference type="NCBI Taxonomy" id="1746091"/>
    <lineage>
        <taxon>Eukaryota</taxon>
        <taxon>Metamonada</taxon>
        <taxon>Anaeramoebidae</taxon>
        <taxon>Anaeramoeba</taxon>
    </lineage>
</organism>
<evidence type="ECO:0000313" key="4">
    <source>
        <dbReference type="Proteomes" id="UP001146793"/>
    </source>
</evidence>
<feature type="compositionally biased region" description="Basic and acidic residues" evidence="1">
    <location>
        <begin position="218"/>
        <end position="227"/>
    </location>
</feature>
<gene>
    <name evidence="3" type="ORF">M0812_12226</name>
</gene>
<feature type="compositionally biased region" description="Acidic residues" evidence="1">
    <location>
        <begin position="258"/>
        <end position="267"/>
    </location>
</feature>
<dbReference type="AlphaFoldDB" id="A0AAV7ZME4"/>
<feature type="region of interest" description="Disordered" evidence="1">
    <location>
        <begin position="303"/>
        <end position="373"/>
    </location>
</feature>
<keyword evidence="2" id="KW-0472">Membrane</keyword>
<evidence type="ECO:0000256" key="1">
    <source>
        <dbReference type="SAM" id="MobiDB-lite"/>
    </source>
</evidence>
<dbReference type="EMBL" id="JANTQA010000026">
    <property type="protein sequence ID" value="KAJ3442490.1"/>
    <property type="molecule type" value="Genomic_DNA"/>
</dbReference>
<feature type="transmembrane region" description="Helical" evidence="2">
    <location>
        <begin position="387"/>
        <end position="408"/>
    </location>
</feature>